<sequence>MPLSPKPLVACTKTIESPRSPTFTSPVITNNNNNNNLKSSQQLLKVSTRLLSSSSQTLEMLKTPIKASASTSFNFVRRTSSTKLMRTPSASLLHRRASPTPSAASAASAASSATGGTTTSSSSSSLSRRSSSRTSTPPQRTASAHHHGHAGDPPRRPRRIHEEEEDDSVHSGRWPPCPLQVTATHNGFPRRRRRRRSCRTALLPCLPAPVLFKNESEARRLSSRRLRPWGVCAACSIAAPADILYRVRGMAPPTPRIPPHEIFEKIVKFSDVLRIFFFS</sequence>
<proteinExistence type="predicted"/>
<evidence type="ECO:0000313" key="3">
    <source>
        <dbReference type="Proteomes" id="UP001075354"/>
    </source>
</evidence>
<keyword evidence="3" id="KW-1185">Reference proteome</keyword>
<organism evidence="2 3">
    <name type="scientific">Megalurothrips usitatus</name>
    <name type="common">bean blossom thrips</name>
    <dbReference type="NCBI Taxonomy" id="439358"/>
    <lineage>
        <taxon>Eukaryota</taxon>
        <taxon>Metazoa</taxon>
        <taxon>Ecdysozoa</taxon>
        <taxon>Arthropoda</taxon>
        <taxon>Hexapoda</taxon>
        <taxon>Insecta</taxon>
        <taxon>Pterygota</taxon>
        <taxon>Neoptera</taxon>
        <taxon>Paraneoptera</taxon>
        <taxon>Thysanoptera</taxon>
        <taxon>Terebrantia</taxon>
        <taxon>Thripoidea</taxon>
        <taxon>Thripidae</taxon>
        <taxon>Megalurothrips</taxon>
    </lineage>
</organism>
<comment type="caution">
    <text evidence="2">The sequence shown here is derived from an EMBL/GenBank/DDBJ whole genome shotgun (WGS) entry which is preliminary data.</text>
</comment>
<name>A0AAV7XU57_9NEOP</name>
<accession>A0AAV7XU57</accession>
<dbReference type="Proteomes" id="UP001075354">
    <property type="component" value="Chromosome 5"/>
</dbReference>
<feature type="region of interest" description="Disordered" evidence="1">
    <location>
        <begin position="82"/>
        <end position="193"/>
    </location>
</feature>
<evidence type="ECO:0000313" key="2">
    <source>
        <dbReference type="EMBL" id="KAJ1527423.1"/>
    </source>
</evidence>
<reference evidence="2" key="1">
    <citation type="submission" date="2022-12" db="EMBL/GenBank/DDBJ databases">
        <title>Chromosome-level genome assembly of the bean flower thrips Megalurothrips usitatus.</title>
        <authorList>
            <person name="Ma L."/>
            <person name="Liu Q."/>
            <person name="Li H."/>
            <person name="Cai W."/>
        </authorList>
    </citation>
    <scope>NUCLEOTIDE SEQUENCE</scope>
    <source>
        <strain evidence="2">Cailab_2022a</strain>
    </source>
</reference>
<feature type="compositionally biased region" description="Low complexity" evidence="1">
    <location>
        <begin position="98"/>
        <end position="142"/>
    </location>
</feature>
<gene>
    <name evidence="2" type="ORF">ONE63_007405</name>
</gene>
<protein>
    <submittedName>
        <fullName evidence="2">Uncharacterized protein</fullName>
    </submittedName>
</protein>
<evidence type="ECO:0000256" key="1">
    <source>
        <dbReference type="SAM" id="MobiDB-lite"/>
    </source>
</evidence>
<dbReference type="EMBL" id="JAPTSV010000005">
    <property type="protein sequence ID" value="KAJ1527423.1"/>
    <property type="molecule type" value="Genomic_DNA"/>
</dbReference>
<dbReference type="AlphaFoldDB" id="A0AAV7XU57"/>